<dbReference type="CDD" id="cd17242">
    <property type="entry name" value="MobM_relaxase"/>
    <property type="match status" value="1"/>
</dbReference>
<organism evidence="2 3">
    <name type="scientific">Bacteroides fragilis str. 3998T(B)3</name>
    <dbReference type="NCBI Taxonomy" id="1339316"/>
    <lineage>
        <taxon>Bacteria</taxon>
        <taxon>Pseudomonadati</taxon>
        <taxon>Bacteroidota</taxon>
        <taxon>Bacteroidia</taxon>
        <taxon>Bacteroidales</taxon>
        <taxon>Bacteroidaceae</taxon>
        <taxon>Bacteroides</taxon>
    </lineage>
</organism>
<comment type="caution">
    <text evidence="2">The sequence shown here is derived from an EMBL/GenBank/DDBJ whole genome shotgun (WGS) entry which is preliminary data.</text>
</comment>
<accession>A0A015VQM1</accession>
<dbReference type="GO" id="GO:0006310">
    <property type="term" value="P:DNA recombination"/>
    <property type="evidence" value="ECO:0007669"/>
    <property type="project" value="InterPro"/>
</dbReference>
<protein>
    <submittedName>
        <fullName evidence="2">Plasmid recombination enzyme family protein</fullName>
    </submittedName>
</protein>
<evidence type="ECO:0000313" key="3">
    <source>
        <dbReference type="Proteomes" id="UP000020773"/>
    </source>
</evidence>
<name>A0A015VQM1_BACFG</name>
<dbReference type="Gene3D" id="3.30.930.30">
    <property type="match status" value="1"/>
</dbReference>
<reference evidence="2 3" key="1">
    <citation type="submission" date="2014-02" db="EMBL/GenBank/DDBJ databases">
        <authorList>
            <person name="Sears C."/>
            <person name="Carroll K."/>
            <person name="Sack B.R."/>
            <person name="Qadri F."/>
            <person name="Myers L.L."/>
            <person name="Chung G.-T."/>
            <person name="Escheverria P."/>
            <person name="Fraser C.M."/>
            <person name="Sadzewicz L."/>
            <person name="Shefchek K.A."/>
            <person name="Tallon L."/>
            <person name="Das S.P."/>
            <person name="Daugherty S."/>
            <person name="Mongodin E.F."/>
        </authorList>
    </citation>
    <scope>NUCLEOTIDE SEQUENCE [LARGE SCALE GENOMIC DNA]</scope>
    <source>
        <strain evidence="3">3998T(B)3</strain>
    </source>
</reference>
<dbReference type="GO" id="GO:0003677">
    <property type="term" value="F:DNA binding"/>
    <property type="evidence" value="ECO:0007669"/>
    <property type="project" value="InterPro"/>
</dbReference>
<proteinExistence type="predicted"/>
<sequence>MGFVVLHMEKAHGSDSGTTAHIERFIIPKNADPTRTHLNRRLIEYPDGIKDRSAAIQQRLEEAGLTRKIGSNQVRAIRINVSGTHEDMKRIEEEGRLDEWCADNLKYFADTFGKENIVAAHLHRDEETPHIHVTLVPIVKGERKRRKREEQTKKRYRKKPTDTVRLCADDIMTRLKLKSYQDTYAVAMAKYGLQRGIDGSKARHKSTQQYYRDIQKLSDDLKAEVVDLQQQKETAQEELRRAKKEIQTEKLKGAATTAAANIAESVGSLFGSNKVKTLERENTALHKEVADHEETIEALQDRIQTMQADHSREIREMQQKHGREIADKDTRHKQEISFLKTVIARAAAWFPYFREMLRIENLCRLVGFDERQTATLVKGKPLEYAGELYSEEHGRKFTTERAGFQVLKDPTDGTKLVLAIDRKPIAEWFKEQFEKLRQNIRRPIQPQRKGKGFKL</sequence>
<dbReference type="Proteomes" id="UP000020773">
    <property type="component" value="Unassembled WGS sequence"/>
</dbReference>
<gene>
    <name evidence="2" type="ORF">M125_5234</name>
</gene>
<dbReference type="NCBIfam" id="NF041497">
    <property type="entry name" value="MobV"/>
    <property type="match status" value="1"/>
</dbReference>
<keyword evidence="1" id="KW-0175">Coiled coil</keyword>
<dbReference type="Pfam" id="PF01076">
    <property type="entry name" value="Mob_Pre"/>
    <property type="match status" value="1"/>
</dbReference>
<dbReference type="AlphaFoldDB" id="A0A015VQM1"/>
<evidence type="ECO:0000256" key="1">
    <source>
        <dbReference type="SAM" id="Coils"/>
    </source>
</evidence>
<dbReference type="PATRIC" id="fig|1339316.3.peg.4969"/>
<dbReference type="EMBL" id="JGDB01000298">
    <property type="protein sequence ID" value="EXY88133.1"/>
    <property type="molecule type" value="Genomic_DNA"/>
</dbReference>
<feature type="coiled-coil region" evidence="1">
    <location>
        <begin position="211"/>
        <end position="316"/>
    </location>
</feature>
<evidence type="ECO:0000313" key="2">
    <source>
        <dbReference type="EMBL" id="EXY88133.1"/>
    </source>
</evidence>
<dbReference type="RefSeq" id="WP_008999098.1">
    <property type="nucleotide sequence ID" value="NZ_JGDB01000298.1"/>
</dbReference>
<dbReference type="InterPro" id="IPR001668">
    <property type="entry name" value="Mob_Pre"/>
</dbReference>